<feature type="region of interest" description="Disordered" evidence="5">
    <location>
        <begin position="181"/>
        <end position="214"/>
    </location>
</feature>
<evidence type="ECO:0000256" key="4">
    <source>
        <dbReference type="ARBA" id="ARBA00023136"/>
    </source>
</evidence>
<evidence type="ECO:0000256" key="3">
    <source>
        <dbReference type="ARBA" id="ARBA00022989"/>
    </source>
</evidence>
<proteinExistence type="predicted"/>
<evidence type="ECO:0000313" key="9">
    <source>
        <dbReference type="Proteomes" id="UP000050544"/>
    </source>
</evidence>
<dbReference type="GO" id="GO:0016020">
    <property type="term" value="C:membrane"/>
    <property type="evidence" value="ECO:0007669"/>
    <property type="project" value="UniProtKB-SubCell"/>
</dbReference>
<dbReference type="CDD" id="cd16328">
    <property type="entry name" value="RseA_N"/>
    <property type="match status" value="1"/>
</dbReference>
<dbReference type="SUPFAM" id="SSF89069">
    <property type="entry name" value="N-terminal, cytoplasmic domain of anti-sigmaE factor RseA"/>
    <property type="match status" value="1"/>
</dbReference>
<dbReference type="GO" id="GO:0016989">
    <property type="term" value="F:sigma factor antagonist activity"/>
    <property type="evidence" value="ECO:0007669"/>
    <property type="project" value="InterPro"/>
</dbReference>
<dbReference type="InterPro" id="IPR027383">
    <property type="entry name" value="Znf_put"/>
</dbReference>
<keyword evidence="9" id="KW-1185">Reference proteome</keyword>
<dbReference type="AlphaFoldDB" id="A0A0P6YBF6"/>
<dbReference type="InterPro" id="IPR036147">
    <property type="entry name" value="Anti-sigma_E_RseA_N_sf"/>
</dbReference>
<dbReference type="PANTHER" id="PTHR37461:SF1">
    <property type="entry name" value="ANTI-SIGMA-K FACTOR RSKA"/>
    <property type="match status" value="1"/>
</dbReference>
<feature type="transmembrane region" description="Helical" evidence="6">
    <location>
        <begin position="246"/>
        <end position="264"/>
    </location>
</feature>
<dbReference type="Proteomes" id="UP000050544">
    <property type="component" value="Unassembled WGS sequence"/>
</dbReference>
<feature type="compositionally biased region" description="Pro residues" evidence="5">
    <location>
        <begin position="185"/>
        <end position="194"/>
    </location>
</feature>
<dbReference type="Gene3D" id="1.10.10.1320">
    <property type="entry name" value="Anti-sigma factor, zinc-finger domain"/>
    <property type="match status" value="1"/>
</dbReference>
<evidence type="ECO:0000313" key="8">
    <source>
        <dbReference type="EMBL" id="KPL82488.1"/>
    </source>
</evidence>
<sequence>MKTRLSYKDWERLSAYLDGQLSERDRRKVEEQLRTHPEYREAWESLRQTRHVLRQAPRRKAPRSFTLTPAMVSSPRPRPMPIWQLAPALAIALVVLVVILEWLPFPTGGSTMRAQAPGAPQMEALGLSEPTPTPVIVYWGGPPPPPSAMGMGGGGGASDMGGSASKGVVPGYPLLPSITSAPLMAPSPSPPPATPQATPEVRALQGPSGESPNPILGLPAPEERGKIYTATPASPSISSGISLKRLIQAGLLMLALVLGIGILIRKPRP</sequence>
<dbReference type="OrthoDB" id="167009at2"/>
<dbReference type="Pfam" id="PF13490">
    <property type="entry name" value="zf-HC2"/>
    <property type="match status" value="1"/>
</dbReference>
<name>A0A0P6YBF6_9CHLR</name>
<comment type="caution">
    <text evidence="8">The sequence shown here is derived from an EMBL/GenBank/DDBJ whole genome shotgun (WGS) entry which is preliminary data.</text>
</comment>
<accession>A0A0P6YBF6</accession>
<protein>
    <recommendedName>
        <fullName evidence="7">Putative zinc-finger domain-containing protein</fullName>
    </recommendedName>
</protein>
<evidence type="ECO:0000256" key="1">
    <source>
        <dbReference type="ARBA" id="ARBA00004167"/>
    </source>
</evidence>
<feature type="domain" description="Putative zinc-finger" evidence="7">
    <location>
        <begin position="11"/>
        <end position="34"/>
    </location>
</feature>
<evidence type="ECO:0000256" key="2">
    <source>
        <dbReference type="ARBA" id="ARBA00022692"/>
    </source>
</evidence>
<dbReference type="InterPro" id="IPR005572">
    <property type="entry name" value="Anti-sigma_E_RseA_N"/>
</dbReference>
<feature type="transmembrane region" description="Helical" evidence="6">
    <location>
        <begin position="82"/>
        <end position="103"/>
    </location>
</feature>
<evidence type="ECO:0000256" key="6">
    <source>
        <dbReference type="SAM" id="Phobius"/>
    </source>
</evidence>
<dbReference type="GO" id="GO:0006417">
    <property type="term" value="P:regulation of translation"/>
    <property type="evidence" value="ECO:0007669"/>
    <property type="project" value="TreeGrafter"/>
</dbReference>
<dbReference type="InterPro" id="IPR041916">
    <property type="entry name" value="Anti_sigma_zinc_sf"/>
</dbReference>
<keyword evidence="2 6" id="KW-0812">Transmembrane</keyword>
<comment type="subcellular location">
    <subcellularLocation>
        <location evidence="1">Membrane</location>
        <topology evidence="1">Single-pass membrane protein</topology>
    </subcellularLocation>
</comment>
<organism evidence="8 9">
    <name type="scientific">Thermanaerothrix daxensis</name>
    <dbReference type="NCBI Taxonomy" id="869279"/>
    <lineage>
        <taxon>Bacteria</taxon>
        <taxon>Bacillati</taxon>
        <taxon>Chloroflexota</taxon>
        <taxon>Anaerolineae</taxon>
        <taxon>Anaerolineales</taxon>
        <taxon>Anaerolineaceae</taxon>
        <taxon>Thermanaerothrix</taxon>
    </lineage>
</organism>
<keyword evidence="4 6" id="KW-0472">Membrane</keyword>
<dbReference type="RefSeq" id="WP_054521982.1">
    <property type="nucleotide sequence ID" value="NZ_LGKO01000005.1"/>
</dbReference>
<evidence type="ECO:0000259" key="7">
    <source>
        <dbReference type="Pfam" id="PF13490"/>
    </source>
</evidence>
<dbReference type="PANTHER" id="PTHR37461">
    <property type="entry name" value="ANTI-SIGMA-K FACTOR RSKA"/>
    <property type="match status" value="1"/>
</dbReference>
<dbReference type="EMBL" id="LGKO01000005">
    <property type="protein sequence ID" value="KPL82488.1"/>
    <property type="molecule type" value="Genomic_DNA"/>
</dbReference>
<dbReference type="STRING" id="869279.SE15_10100"/>
<keyword evidence="3 6" id="KW-1133">Transmembrane helix</keyword>
<gene>
    <name evidence="8" type="ORF">SE15_10100</name>
</gene>
<reference evidence="8 9" key="1">
    <citation type="submission" date="2015-07" db="EMBL/GenBank/DDBJ databases">
        <title>Whole genome sequence of Thermanaerothrix daxensis DSM 23592.</title>
        <authorList>
            <person name="Hemp J."/>
            <person name="Ward L.M."/>
            <person name="Pace L.A."/>
            <person name="Fischer W.W."/>
        </authorList>
    </citation>
    <scope>NUCLEOTIDE SEQUENCE [LARGE SCALE GENOMIC DNA]</scope>
    <source>
        <strain evidence="8 9">GNS-1</strain>
    </source>
</reference>
<dbReference type="InterPro" id="IPR051474">
    <property type="entry name" value="Anti-sigma-K/W_factor"/>
</dbReference>
<evidence type="ECO:0000256" key="5">
    <source>
        <dbReference type="SAM" id="MobiDB-lite"/>
    </source>
</evidence>